<comment type="caution">
    <text evidence="1">The sequence shown here is derived from an EMBL/GenBank/DDBJ whole genome shotgun (WGS) entry which is preliminary data.</text>
</comment>
<organism evidence="1">
    <name type="scientific">Campylobacter coli</name>
    <dbReference type="NCBI Taxonomy" id="195"/>
    <lineage>
        <taxon>Bacteria</taxon>
        <taxon>Pseudomonadati</taxon>
        <taxon>Campylobacterota</taxon>
        <taxon>Epsilonproteobacteria</taxon>
        <taxon>Campylobacterales</taxon>
        <taxon>Campylobacteraceae</taxon>
        <taxon>Campylobacter</taxon>
    </lineage>
</organism>
<dbReference type="GO" id="GO:0016740">
    <property type="term" value="F:transferase activity"/>
    <property type="evidence" value="ECO:0007669"/>
    <property type="project" value="UniProtKB-KW"/>
</dbReference>
<dbReference type="AlphaFoldDB" id="A0A5T0VA20"/>
<gene>
    <name evidence="1" type="ORF">CUJ71_06445</name>
</gene>
<keyword evidence="1" id="KW-0808">Transferase</keyword>
<proteinExistence type="predicted"/>
<reference evidence="1" key="1">
    <citation type="submission" date="2018-06" db="EMBL/GenBank/DDBJ databases">
        <authorList>
            <consortium name="GenomeTrakr network: Whole genome sequencing for foodborne pathogen traceback"/>
        </authorList>
    </citation>
    <scope>NUCLEOTIDE SEQUENCE</scope>
    <source>
        <strain evidence="1">NC_C3417</strain>
    </source>
</reference>
<evidence type="ECO:0000313" key="1">
    <source>
        <dbReference type="EMBL" id="EAK4245180.1"/>
    </source>
</evidence>
<sequence length="1131" mass="133681">MAVILSKRIDGTGSRLICLMNAFFLSKKANLDIPVKFTWGEFKPYTKTADCNGFRKISDDNNIQILGLCTDEKENIFTESFISSFFINQINGNIVELNSYFNLEDFNTFLSENTGSDIYINTPLGDLCPRWFKNISYEEYRHEMSLIWKKLEFNVKIEQIMENAKKQANERIGNNFIAIHIRSGDAIYDYGDFRKFNLQSVYHATPCEIPLAIIEKNLNRKILLSGDDLETIQKIAEVSGHPEIYTMDDFRDVKTMSNLELFFFDIAFMSKALRLYGTHSAVVRLANFIGDQQFVNNYEEIDASQYLDIHNKYYPILNVSPSQKAFSLFHAFLYSKVLGKPIEYSISVLEDALKYDPDNDKYHIHIVDSLLSNNKKKEAEEYLCKVFFELNRKEQYIKTLLLRGWIGIVYKKEFQNYLKFAEKDFPCICYVASMITEFEGNIIRSHGFAILASNSKYKTFFYDSCLRIEEKVRLYYEKQNLERKKENALLFRNKALIFKSEWKWNKAVFSYQSSLEYTDDYLLEFLAFLVDIGKINLLNDIIEKYSYERLKSISELDKFSSVKDYLIFYDKYILNNSKMYYFLRDHNNSQSAILDFLSNHKDIDSIDENNELVITYLLMILIKKYKLKNIEFDIVKFYRKIWNKNLVRAQYIISKVHFIQWNNVDIIIGILSDLTALGDMNNRKILNIRKKIFNQLLIYTRKSNAKIAVCLWGIFRGNSDKTLKLIKENIIKPLNADVFLHLWDHWDVWNGYGGDLHWVRRYIERRNRKFFPKEICNYDTLKKYFPNVFRKISTPIKDDLPLDNIYSLLNPRKILIESQDDFINSVTIPMRYLEYSPFPNYAPYSRARLRYGMYKSFSLTKEVEQKYDYIILARVDQAYLDKFDQEQLFSLKDNDLLCRFLRHGLDDRIIAAKNSVIEKFVDKYSFMIERKKVDFYDSIKNSFHLKGEEGVGVLWCLENNISPININMNIDIYLPSKGMIPDFYNELITDLKTSGLCFSNKEEYINFVKFVKQNQQNLFKKYLNVGAVDRVKKHLSYRLGEIVLNNYNSFGKCIFIPFLLYIESNKFKKQNSKKLNRNKPLKYYDDYEQALVEQNSIAYKIGNIIVNVNKRGKMGYFRVFCEIINIIKNKG</sequence>
<dbReference type="EMBL" id="AACGCR010000009">
    <property type="protein sequence ID" value="EAK4245180.1"/>
    <property type="molecule type" value="Genomic_DNA"/>
</dbReference>
<protein>
    <submittedName>
        <fullName evidence="1">Sugar transferase</fullName>
    </submittedName>
</protein>
<accession>A0A5T0VA20</accession>
<dbReference type="Gene3D" id="3.40.50.11350">
    <property type="match status" value="1"/>
</dbReference>
<name>A0A5T0VA20_CAMCO</name>